<gene>
    <name evidence="1" type="ORF">Q9S71_12860</name>
</gene>
<sequence>MAITVFPPRDFALDGQRCRVHVYDVVTGTDRIVFETDEILLEAPNWSPEGLLLNGAGKLWSLEADADRGDLSEVPLTGIPPINNDHVLVPGTADILLSANDGQIYRAPRAGGEGVRITDPDDPFMHFLHGVSPDAAWIAYTALSIDDGRVLSADLRTARIDGSEDEALTTGEVADGSEWAPDGSWIYLNTEQFSETPGHAQIARMHRDRSQLEQLTFDDCVNWFPHPSPTGRDAVYISFPPGTQGHPADLEVELRLVRNGHWRHPETVATVFGGQGTINVNSWTPDGSRFAYVDYPVGS</sequence>
<dbReference type="EMBL" id="JAUZVV010000002">
    <property type="protein sequence ID" value="MDT3317710.1"/>
    <property type="molecule type" value="Genomic_DNA"/>
</dbReference>
<comment type="caution">
    <text evidence="1">The sequence shown here is derived from an EMBL/GenBank/DDBJ whole genome shotgun (WGS) entry which is preliminary data.</text>
</comment>
<dbReference type="RefSeq" id="WP_311862734.1">
    <property type="nucleotide sequence ID" value="NZ_JAUZVV010000002.1"/>
</dbReference>
<dbReference type="Gene3D" id="2.120.10.30">
    <property type="entry name" value="TolB, C-terminal domain"/>
    <property type="match status" value="1"/>
</dbReference>
<protein>
    <recommendedName>
        <fullName evidence="3">Biopolymer transporter Tol</fullName>
    </recommendedName>
</protein>
<dbReference type="InterPro" id="IPR011042">
    <property type="entry name" value="6-blade_b-propeller_TolB-like"/>
</dbReference>
<reference evidence="1 2" key="1">
    <citation type="submission" date="2023-08" db="EMBL/GenBank/DDBJ databases">
        <title>Microbacterium aquilitoris sp. nov. and Microbacterium gwkjibeachense sp. nov., isolated from beach.</title>
        <authorList>
            <person name="Lee S.D."/>
            <person name="Yang H."/>
            <person name="Kim I."/>
        </authorList>
    </citation>
    <scope>NUCLEOTIDE SEQUENCE [LARGE SCALE GENOMIC DNA]</scope>
    <source>
        <strain evidence="1 2">KSW4-11</strain>
    </source>
</reference>
<evidence type="ECO:0008006" key="3">
    <source>
        <dbReference type="Google" id="ProtNLM"/>
    </source>
</evidence>
<proteinExistence type="predicted"/>
<accession>A0ABU3GD27</accession>
<evidence type="ECO:0000313" key="2">
    <source>
        <dbReference type="Proteomes" id="UP001251849"/>
    </source>
</evidence>
<name>A0ABU3GD27_9MICO</name>
<evidence type="ECO:0000313" key="1">
    <source>
        <dbReference type="EMBL" id="MDT3317710.1"/>
    </source>
</evidence>
<dbReference type="Proteomes" id="UP001251849">
    <property type="component" value="Unassembled WGS sequence"/>
</dbReference>
<organism evidence="1 2">
    <name type="scientific">Microbacterium gawkjiense</name>
    <dbReference type="NCBI Taxonomy" id="3067309"/>
    <lineage>
        <taxon>Bacteria</taxon>
        <taxon>Bacillati</taxon>
        <taxon>Actinomycetota</taxon>
        <taxon>Actinomycetes</taxon>
        <taxon>Micrococcales</taxon>
        <taxon>Microbacteriaceae</taxon>
        <taxon>Microbacterium</taxon>
    </lineage>
</organism>
<dbReference type="SUPFAM" id="SSF69304">
    <property type="entry name" value="Tricorn protease N-terminal domain"/>
    <property type="match status" value="1"/>
</dbReference>
<keyword evidence="2" id="KW-1185">Reference proteome</keyword>